<evidence type="ECO:0000256" key="2">
    <source>
        <dbReference type="ARBA" id="ARBA00007776"/>
    </source>
</evidence>
<protein>
    <submittedName>
        <fullName evidence="9">Rod shape-determining protein MreD</fullName>
    </submittedName>
</protein>
<feature type="transmembrane region" description="Helical" evidence="8">
    <location>
        <begin position="99"/>
        <end position="122"/>
    </location>
</feature>
<dbReference type="EMBL" id="JASJEU010000019">
    <property type="protein sequence ID" value="MDJ1651031.1"/>
    <property type="molecule type" value="Genomic_DNA"/>
</dbReference>
<dbReference type="InterPro" id="IPR007227">
    <property type="entry name" value="Cell_shape_determining_MreD"/>
</dbReference>
<feature type="transmembrane region" description="Helical" evidence="8">
    <location>
        <begin position="7"/>
        <end position="24"/>
    </location>
</feature>
<evidence type="ECO:0000256" key="8">
    <source>
        <dbReference type="SAM" id="Phobius"/>
    </source>
</evidence>
<evidence type="ECO:0000256" key="1">
    <source>
        <dbReference type="ARBA" id="ARBA00004651"/>
    </source>
</evidence>
<sequence length="174" mass="18402">MSETRDRVALIVGAVLAVLLQVMLAPNIAVFAAMPNFVAVYALLVAIVRPTTSGPVLPFVLGLTFDLVSGGPVGAMAFLLVLVTFLASRAFMVLDNDTLFMPLVIFMVGMLVVETLYGALLMAFGFDAGALDVFIYRALPCALYDCAIGLILYPLAARVLALATPAQPGSPHLR</sequence>
<evidence type="ECO:0000313" key="9">
    <source>
        <dbReference type="EMBL" id="MDJ1651031.1"/>
    </source>
</evidence>
<dbReference type="NCBIfam" id="TIGR03426">
    <property type="entry name" value="shape_MreD"/>
    <property type="match status" value="1"/>
</dbReference>
<evidence type="ECO:0000256" key="3">
    <source>
        <dbReference type="ARBA" id="ARBA00022475"/>
    </source>
</evidence>
<gene>
    <name evidence="9" type="primary">mreD</name>
    <name evidence="9" type="ORF">QNJ86_09490</name>
</gene>
<reference evidence="9 10" key="1">
    <citation type="submission" date="2023-05" db="EMBL/GenBank/DDBJ databases">
        <title>Gordonibacter KGMB12511T sp. nov., isolated from faeces of healthy Korean.</title>
        <authorList>
            <person name="Kim H.S."/>
            <person name="Kim J.-S."/>
            <person name="Suh M.K."/>
            <person name="Eom M.K."/>
            <person name="Do H.E."/>
            <person name="Lee J.-S."/>
        </authorList>
    </citation>
    <scope>NUCLEOTIDE SEQUENCE [LARGE SCALE GENOMIC DNA]</scope>
    <source>
        <strain evidence="9 10">KGMB12511</strain>
    </source>
</reference>
<feature type="transmembrane region" description="Helical" evidence="8">
    <location>
        <begin position="60"/>
        <end position="87"/>
    </location>
</feature>
<dbReference type="RefSeq" id="WP_283832374.1">
    <property type="nucleotide sequence ID" value="NZ_JASJEU010000019.1"/>
</dbReference>
<evidence type="ECO:0000313" key="10">
    <source>
        <dbReference type="Proteomes" id="UP001232750"/>
    </source>
</evidence>
<proteinExistence type="inferred from homology"/>
<comment type="similarity">
    <text evidence="2">Belongs to the MreD family.</text>
</comment>
<keyword evidence="10" id="KW-1185">Reference proteome</keyword>
<keyword evidence="7 8" id="KW-0472">Membrane</keyword>
<evidence type="ECO:0000256" key="7">
    <source>
        <dbReference type="ARBA" id="ARBA00023136"/>
    </source>
</evidence>
<feature type="transmembrane region" description="Helical" evidence="8">
    <location>
        <begin position="134"/>
        <end position="156"/>
    </location>
</feature>
<evidence type="ECO:0000256" key="5">
    <source>
        <dbReference type="ARBA" id="ARBA00022960"/>
    </source>
</evidence>
<keyword evidence="6 8" id="KW-1133">Transmembrane helix</keyword>
<evidence type="ECO:0000256" key="4">
    <source>
        <dbReference type="ARBA" id="ARBA00022692"/>
    </source>
</evidence>
<comment type="subcellular location">
    <subcellularLocation>
        <location evidence="1">Cell membrane</location>
        <topology evidence="1">Multi-pass membrane protein</topology>
    </subcellularLocation>
</comment>
<dbReference type="Pfam" id="PF04093">
    <property type="entry name" value="MreD"/>
    <property type="match status" value="1"/>
</dbReference>
<name>A0ABT7DR78_9ACTN</name>
<organism evidence="9 10">
    <name type="scientific">Gordonibacter faecis</name>
    <dbReference type="NCBI Taxonomy" id="3047475"/>
    <lineage>
        <taxon>Bacteria</taxon>
        <taxon>Bacillati</taxon>
        <taxon>Actinomycetota</taxon>
        <taxon>Coriobacteriia</taxon>
        <taxon>Eggerthellales</taxon>
        <taxon>Eggerthellaceae</taxon>
        <taxon>Gordonibacter</taxon>
    </lineage>
</organism>
<accession>A0ABT7DR78</accession>
<evidence type="ECO:0000256" key="6">
    <source>
        <dbReference type="ARBA" id="ARBA00022989"/>
    </source>
</evidence>
<keyword evidence="3" id="KW-1003">Cell membrane</keyword>
<comment type="caution">
    <text evidence="9">The sequence shown here is derived from an EMBL/GenBank/DDBJ whole genome shotgun (WGS) entry which is preliminary data.</text>
</comment>
<keyword evidence="4 8" id="KW-0812">Transmembrane</keyword>
<dbReference type="Proteomes" id="UP001232750">
    <property type="component" value="Unassembled WGS sequence"/>
</dbReference>
<keyword evidence="5" id="KW-0133">Cell shape</keyword>